<comment type="caution">
    <text evidence="2">The sequence shown here is derived from an EMBL/GenBank/DDBJ whole genome shotgun (WGS) entry which is preliminary data.</text>
</comment>
<accession>A0A420YJH5</accession>
<gene>
    <name evidence="2" type="ORF">DL546_007595</name>
</gene>
<organism evidence="2 3">
    <name type="scientific">Coniochaeta pulveracea</name>
    <dbReference type="NCBI Taxonomy" id="177199"/>
    <lineage>
        <taxon>Eukaryota</taxon>
        <taxon>Fungi</taxon>
        <taxon>Dikarya</taxon>
        <taxon>Ascomycota</taxon>
        <taxon>Pezizomycotina</taxon>
        <taxon>Sordariomycetes</taxon>
        <taxon>Sordariomycetidae</taxon>
        <taxon>Coniochaetales</taxon>
        <taxon>Coniochaetaceae</taxon>
        <taxon>Coniochaeta</taxon>
    </lineage>
</organism>
<reference evidence="2 3" key="1">
    <citation type="submission" date="2018-08" db="EMBL/GenBank/DDBJ databases">
        <title>Draft genome of the lignicolous fungus Coniochaeta pulveracea.</title>
        <authorList>
            <person name="Borstlap C.J."/>
            <person name="De Witt R.N."/>
            <person name="Botha A."/>
            <person name="Volschenk H."/>
        </authorList>
    </citation>
    <scope>NUCLEOTIDE SEQUENCE [LARGE SCALE GENOMIC DNA]</scope>
    <source>
        <strain evidence="2 3">CAB683</strain>
    </source>
</reference>
<feature type="region of interest" description="Disordered" evidence="1">
    <location>
        <begin position="251"/>
        <end position="273"/>
    </location>
</feature>
<evidence type="ECO:0000313" key="2">
    <source>
        <dbReference type="EMBL" id="RKU48033.1"/>
    </source>
</evidence>
<dbReference type="PANTHER" id="PTHR35519">
    <property type="entry name" value="MEMBRANE PROTEINS"/>
    <property type="match status" value="1"/>
</dbReference>
<feature type="region of interest" description="Disordered" evidence="1">
    <location>
        <begin position="197"/>
        <end position="231"/>
    </location>
</feature>
<protein>
    <recommendedName>
        <fullName evidence="4">DUF4112 domain-containing protein</fullName>
    </recommendedName>
</protein>
<evidence type="ECO:0000313" key="3">
    <source>
        <dbReference type="Proteomes" id="UP000275385"/>
    </source>
</evidence>
<evidence type="ECO:0000256" key="1">
    <source>
        <dbReference type="SAM" id="MobiDB-lite"/>
    </source>
</evidence>
<dbReference type="AlphaFoldDB" id="A0A420YJH5"/>
<dbReference type="PANTHER" id="PTHR35519:SF2">
    <property type="entry name" value="PH DOMAIN PROTEIN"/>
    <property type="match status" value="1"/>
</dbReference>
<dbReference type="EMBL" id="QVQW01000006">
    <property type="protein sequence ID" value="RKU48033.1"/>
    <property type="molecule type" value="Genomic_DNA"/>
</dbReference>
<dbReference type="OrthoDB" id="2103474at2759"/>
<name>A0A420YJH5_9PEZI</name>
<dbReference type="STRING" id="177199.A0A420YJH5"/>
<dbReference type="Proteomes" id="UP000275385">
    <property type="component" value="Unassembled WGS sequence"/>
</dbReference>
<dbReference type="Pfam" id="PF13430">
    <property type="entry name" value="DUF4112"/>
    <property type="match status" value="1"/>
</dbReference>
<dbReference type="InterPro" id="IPR025187">
    <property type="entry name" value="DUF4112"/>
</dbReference>
<keyword evidence="3" id="KW-1185">Reference proteome</keyword>
<evidence type="ECO:0008006" key="4">
    <source>
        <dbReference type="Google" id="ProtNLM"/>
    </source>
</evidence>
<proteinExistence type="predicted"/>
<sequence>MASIAAALAKKTLRESAQKNINSVNPFEEQVPVLDRYGHETGKSKTRKRGFPEGLTNNDLKVLKKVRKRAYRLDMSLFNCCGIRFGWSSVIGFLPVIGDCLDLFMSYRLVNHCAKIDGGLPASLHARMMFNIMLDFGLGLVPIVGDIVDAIFRANTRNAWLLETYLVKRLEAQRTGHVSDPELGIIDVPIGLAQPIPAKTKGKPPVEPVRVHSGPRNGIPIGTYDTNGKTRRPEMRMAGLDYGVRTVSSQGNMHGGELDARPSYGSEGSSGRLIPKTKEEMAKVAFQYGTRAAVDVAKGVVRGQVKSNGRR</sequence>